<feature type="region of interest" description="Disordered" evidence="1">
    <location>
        <begin position="60"/>
        <end position="96"/>
    </location>
</feature>
<feature type="signal peptide" evidence="2">
    <location>
        <begin position="1"/>
        <end position="19"/>
    </location>
</feature>
<keyword evidence="2" id="KW-0732">Signal</keyword>
<comment type="caution">
    <text evidence="3">The sequence shown here is derived from an EMBL/GenBank/DDBJ whole genome shotgun (WGS) entry which is preliminary data.</text>
</comment>
<dbReference type="EMBL" id="VEPZ02001519">
    <property type="protein sequence ID" value="KAE8669744.1"/>
    <property type="molecule type" value="Genomic_DNA"/>
</dbReference>
<gene>
    <name evidence="3" type="ORF">F3Y22_tig00112217pilonHSYRG00045</name>
</gene>
<evidence type="ECO:0000313" key="4">
    <source>
        <dbReference type="Proteomes" id="UP000436088"/>
    </source>
</evidence>
<feature type="chain" id="PRO_5025651400" evidence="2">
    <location>
        <begin position="20"/>
        <end position="302"/>
    </location>
</feature>
<evidence type="ECO:0000256" key="2">
    <source>
        <dbReference type="SAM" id="SignalP"/>
    </source>
</evidence>
<reference evidence="3" key="1">
    <citation type="submission" date="2019-09" db="EMBL/GenBank/DDBJ databases">
        <title>Draft genome information of white flower Hibiscus syriacus.</title>
        <authorList>
            <person name="Kim Y.-M."/>
        </authorList>
    </citation>
    <scope>NUCLEOTIDE SEQUENCE [LARGE SCALE GENOMIC DNA]</scope>
    <source>
        <strain evidence="3">YM2019G1</strain>
    </source>
</reference>
<evidence type="ECO:0000256" key="1">
    <source>
        <dbReference type="SAM" id="MobiDB-lite"/>
    </source>
</evidence>
<name>A0A6A2YCY5_HIBSY</name>
<dbReference type="PANTHER" id="PTHR46023">
    <property type="entry name" value="LIPASE CLASS 3 PROTEIN-LIKE"/>
    <property type="match status" value="1"/>
</dbReference>
<protein>
    <submittedName>
        <fullName evidence="3">Mono-/di-acylglycerol lipase isoform 2</fullName>
    </submittedName>
</protein>
<dbReference type="AlphaFoldDB" id="A0A6A2YCY5"/>
<sequence>MVAAARWIAKLAAPCLIKALGQCPTYKVKVTAYDWLNDLRNQLSIQEFYVLFIDLLQPARSNSNEEGSPIESSPKKEEAFKPLLTPAPSSTKETIELPVSSSVEWTTEIEYPCSDDERHHNRDVDLKDGEELISHNSHDDRMNEVELWQQLEQELYDKPEGGETDVVNQIREEEEAAIAEVRGEGQSDTSVPETKEVHRFFPAGKIMHIITVQSDEVESKGDSSSSSDSDNGLRTMDPKIGIFLTPRSLYSKLRLSQSMISDHFMPFYRRQIEQLIKELEEEQAQNVENQNDHGGYSGEVVL</sequence>
<organism evidence="3 4">
    <name type="scientific">Hibiscus syriacus</name>
    <name type="common">Rose of Sharon</name>
    <dbReference type="NCBI Taxonomy" id="106335"/>
    <lineage>
        <taxon>Eukaryota</taxon>
        <taxon>Viridiplantae</taxon>
        <taxon>Streptophyta</taxon>
        <taxon>Embryophyta</taxon>
        <taxon>Tracheophyta</taxon>
        <taxon>Spermatophyta</taxon>
        <taxon>Magnoliopsida</taxon>
        <taxon>eudicotyledons</taxon>
        <taxon>Gunneridae</taxon>
        <taxon>Pentapetalae</taxon>
        <taxon>rosids</taxon>
        <taxon>malvids</taxon>
        <taxon>Malvales</taxon>
        <taxon>Malvaceae</taxon>
        <taxon>Malvoideae</taxon>
        <taxon>Hibiscus</taxon>
    </lineage>
</organism>
<evidence type="ECO:0000313" key="3">
    <source>
        <dbReference type="EMBL" id="KAE8669744.1"/>
    </source>
</evidence>
<accession>A0A6A2YCY5</accession>
<keyword evidence="4" id="KW-1185">Reference proteome</keyword>
<proteinExistence type="predicted"/>
<dbReference type="Proteomes" id="UP000436088">
    <property type="component" value="Unassembled WGS sequence"/>
</dbReference>
<feature type="region of interest" description="Disordered" evidence="1">
    <location>
        <begin position="214"/>
        <end position="237"/>
    </location>
</feature>
<dbReference type="PANTHER" id="PTHR46023:SF5">
    <property type="entry name" value="OS02G0780700 PROTEIN"/>
    <property type="match status" value="1"/>
</dbReference>
<feature type="region of interest" description="Disordered" evidence="1">
    <location>
        <begin position="283"/>
        <end position="302"/>
    </location>
</feature>